<gene>
    <name evidence="1" type="ORF">ATANTOWER_032577</name>
</gene>
<dbReference type="EMBL" id="JAHUTI010048977">
    <property type="protein sequence ID" value="MED6247156.1"/>
    <property type="molecule type" value="Genomic_DNA"/>
</dbReference>
<evidence type="ECO:0000313" key="1">
    <source>
        <dbReference type="EMBL" id="MED6247156.1"/>
    </source>
</evidence>
<evidence type="ECO:0000313" key="2">
    <source>
        <dbReference type="Proteomes" id="UP001345963"/>
    </source>
</evidence>
<organism evidence="1 2">
    <name type="scientific">Ataeniobius toweri</name>
    <dbReference type="NCBI Taxonomy" id="208326"/>
    <lineage>
        <taxon>Eukaryota</taxon>
        <taxon>Metazoa</taxon>
        <taxon>Chordata</taxon>
        <taxon>Craniata</taxon>
        <taxon>Vertebrata</taxon>
        <taxon>Euteleostomi</taxon>
        <taxon>Actinopterygii</taxon>
        <taxon>Neopterygii</taxon>
        <taxon>Teleostei</taxon>
        <taxon>Neoteleostei</taxon>
        <taxon>Acanthomorphata</taxon>
        <taxon>Ovalentaria</taxon>
        <taxon>Atherinomorphae</taxon>
        <taxon>Cyprinodontiformes</taxon>
        <taxon>Goodeidae</taxon>
        <taxon>Ataeniobius</taxon>
    </lineage>
</organism>
<reference evidence="1 2" key="1">
    <citation type="submission" date="2021-07" db="EMBL/GenBank/DDBJ databases">
        <authorList>
            <person name="Palmer J.M."/>
        </authorList>
    </citation>
    <scope>NUCLEOTIDE SEQUENCE [LARGE SCALE GENOMIC DNA]</scope>
    <source>
        <strain evidence="1 2">AT_MEX2019</strain>
        <tissue evidence="1">Muscle</tissue>
    </source>
</reference>
<protein>
    <submittedName>
        <fullName evidence="1">Uncharacterized protein</fullName>
    </submittedName>
</protein>
<dbReference type="Proteomes" id="UP001345963">
    <property type="component" value="Unassembled WGS sequence"/>
</dbReference>
<sequence length="83" mass="9720">QFWRRWANRCLYAANDLKQKSPSPQFIQGVFYTDTKHRNTLSATHLENIKLAYVTVYINNFITHLDAEFQCHSDLAAVMRFPG</sequence>
<comment type="caution">
    <text evidence="1">The sequence shown here is derived from an EMBL/GenBank/DDBJ whole genome shotgun (WGS) entry which is preliminary data.</text>
</comment>
<proteinExistence type="predicted"/>
<name>A0ABU7BB03_9TELE</name>
<keyword evidence="2" id="KW-1185">Reference proteome</keyword>
<accession>A0ABU7BB03</accession>
<feature type="non-terminal residue" evidence="1">
    <location>
        <position position="1"/>
    </location>
</feature>